<sequence length="41" mass="4570">MTIYFGNFICSYIASFCVSIALEAPIVSLLKIAFAPNKRTR</sequence>
<organism evidence="2">
    <name type="scientific">Bracon brevicornis</name>
    <dbReference type="NCBI Taxonomy" id="1563983"/>
    <lineage>
        <taxon>Eukaryota</taxon>
        <taxon>Metazoa</taxon>
        <taxon>Ecdysozoa</taxon>
        <taxon>Arthropoda</taxon>
        <taxon>Hexapoda</taxon>
        <taxon>Insecta</taxon>
        <taxon>Pterygota</taxon>
        <taxon>Neoptera</taxon>
        <taxon>Endopterygota</taxon>
        <taxon>Hymenoptera</taxon>
        <taxon>Apocrita</taxon>
        <taxon>Ichneumonoidea</taxon>
        <taxon>Braconidae</taxon>
        <taxon>Braconinae</taxon>
        <taxon>Bracon</taxon>
    </lineage>
</organism>
<dbReference type="AlphaFoldDB" id="A0A6V7JTY6"/>
<keyword evidence="1" id="KW-0472">Membrane</keyword>
<name>A0A6V7JTY6_9HYME</name>
<feature type="transmembrane region" description="Helical" evidence="1">
    <location>
        <begin position="12"/>
        <end position="34"/>
    </location>
</feature>
<accession>A0A6V7JTY6</accession>
<reference evidence="2" key="1">
    <citation type="submission" date="2020-07" db="EMBL/GenBank/DDBJ databases">
        <authorList>
            <person name="Ferguson B K."/>
        </authorList>
    </citation>
    <scope>NUCLEOTIDE SEQUENCE</scope>
    <source>
        <strain evidence="2">L06</strain>
    </source>
</reference>
<gene>
    <name evidence="2" type="ORF">BBRV_LOCUS60584</name>
</gene>
<proteinExistence type="predicted"/>
<keyword evidence="1" id="KW-1133">Transmembrane helix</keyword>
<dbReference type="EMBL" id="CADCXW020000021">
    <property type="protein sequence ID" value="CAD1554972.1"/>
    <property type="molecule type" value="Genomic_DNA"/>
</dbReference>
<evidence type="ECO:0000313" key="2">
    <source>
        <dbReference type="EMBL" id="CAD1554972.1"/>
    </source>
</evidence>
<keyword evidence="1" id="KW-0812">Transmembrane</keyword>
<evidence type="ECO:0000256" key="1">
    <source>
        <dbReference type="SAM" id="Phobius"/>
    </source>
</evidence>
<protein>
    <submittedName>
        <fullName evidence="2">Uncharacterized protein</fullName>
    </submittedName>
</protein>